<dbReference type="GO" id="GO:0043565">
    <property type="term" value="F:sequence-specific DNA binding"/>
    <property type="evidence" value="ECO:0007669"/>
    <property type="project" value="TreeGrafter"/>
</dbReference>
<protein>
    <recommendedName>
        <fullName evidence="1">PiggyBac transposable element-derived protein domain-containing protein</fullName>
    </recommendedName>
</protein>
<evidence type="ECO:0000259" key="1">
    <source>
        <dbReference type="Pfam" id="PF13843"/>
    </source>
</evidence>
<gene>
    <name evidence="2" type="ORF">TCEB3V08_LOCUS12622</name>
</gene>
<dbReference type="AlphaFoldDB" id="A0A7R9DJY5"/>
<name>A0A7R9DJY5_TIMCR</name>
<dbReference type="PANTHER" id="PTHR47055:SF3">
    <property type="entry name" value="PHORBOL-ESTER_DAG-TYPE DOMAIN-CONTAINING PROTEIN"/>
    <property type="match status" value="1"/>
</dbReference>
<sequence>MLFRKLIQVYQGIQCIGKLQVTHNEAVSKAMSRNTFEDILKYLHVCDNLTLDENDKLDKVRPLWLLLNKSCHGAKHIDGKPIRFGYKVWCLCSHLGYLVQGEPSQEELKSKGHYCTGTICSNRIEKASPEEASTLKKKGLNQLVKQGDGATKKRTEFKLTSLPVLSTIISYMGGVDRVDQNISTY</sequence>
<dbReference type="Pfam" id="PF13843">
    <property type="entry name" value="DDE_Tnp_1_7"/>
    <property type="match status" value="1"/>
</dbReference>
<evidence type="ECO:0000313" key="2">
    <source>
        <dbReference type="EMBL" id="CAD7416104.1"/>
    </source>
</evidence>
<accession>A0A7R9DJY5</accession>
<dbReference type="EMBL" id="OC327269">
    <property type="protein sequence ID" value="CAD7416104.1"/>
    <property type="molecule type" value="Genomic_DNA"/>
</dbReference>
<proteinExistence type="predicted"/>
<dbReference type="InterPro" id="IPR052638">
    <property type="entry name" value="PiggyBac_TE-derived"/>
</dbReference>
<dbReference type="PANTHER" id="PTHR47055">
    <property type="entry name" value="DDE_TNP_1_7 DOMAIN-CONTAINING PROTEIN"/>
    <property type="match status" value="1"/>
</dbReference>
<organism evidence="2">
    <name type="scientific">Timema cristinae</name>
    <name type="common">Walking stick</name>
    <dbReference type="NCBI Taxonomy" id="61476"/>
    <lineage>
        <taxon>Eukaryota</taxon>
        <taxon>Metazoa</taxon>
        <taxon>Ecdysozoa</taxon>
        <taxon>Arthropoda</taxon>
        <taxon>Hexapoda</taxon>
        <taxon>Insecta</taxon>
        <taxon>Pterygota</taxon>
        <taxon>Neoptera</taxon>
        <taxon>Polyneoptera</taxon>
        <taxon>Phasmatodea</taxon>
        <taxon>Timematodea</taxon>
        <taxon>Timematoidea</taxon>
        <taxon>Timematidae</taxon>
        <taxon>Timema</taxon>
    </lineage>
</organism>
<reference evidence="2" key="1">
    <citation type="submission" date="2020-11" db="EMBL/GenBank/DDBJ databases">
        <authorList>
            <person name="Tran Van P."/>
        </authorList>
    </citation>
    <scope>NUCLEOTIDE SEQUENCE</scope>
</reference>
<dbReference type="InterPro" id="IPR029526">
    <property type="entry name" value="PGBD"/>
</dbReference>
<feature type="domain" description="PiggyBac transposable element-derived protein" evidence="1">
    <location>
        <begin position="22"/>
        <end position="71"/>
    </location>
</feature>